<keyword evidence="2" id="KW-0472">Membrane</keyword>
<keyword evidence="3" id="KW-0675">Receptor</keyword>
<dbReference type="AlphaFoldDB" id="A0AAV3XWU3"/>
<dbReference type="SUPFAM" id="SSF81321">
    <property type="entry name" value="Family A G protein-coupled receptor-like"/>
    <property type="match status" value="1"/>
</dbReference>
<keyword evidence="2" id="KW-1133">Transmembrane helix</keyword>
<feature type="transmembrane region" description="Helical" evidence="2">
    <location>
        <begin position="34"/>
        <end position="51"/>
    </location>
</feature>
<dbReference type="Gene3D" id="1.20.1070.10">
    <property type="entry name" value="Rhodopsin 7-helix transmembrane proteins"/>
    <property type="match status" value="1"/>
</dbReference>
<dbReference type="Proteomes" id="UP000735302">
    <property type="component" value="Unassembled WGS sequence"/>
</dbReference>
<protein>
    <submittedName>
        <fullName evidence="3">Chemosensory receptor c</fullName>
    </submittedName>
</protein>
<sequence length="235" mass="26180">MVAQSVGAYFTLFFILNVPDSANFSTYTFATATTYGLFLDVASAAITYIALQRGLCVAWPFLARHAFTRNRSIVVLITITVFLLGCGMPRAVNFRFIQIPNPTSNSSQVLIVQFSDIFGHVNAFYLIFVKLFMTFTQYVIMLVCAVAIYIGMRSSMRLKSTSSSIGTDSEPNQESVGKSENPEGNDKKTGKNPEVVNTVTKKEKDKKAPIKELLVIKQDLTIVLLQIWIDHLKRA</sequence>
<gene>
    <name evidence="3" type="ORF">PoB_000073400</name>
</gene>
<evidence type="ECO:0000256" key="2">
    <source>
        <dbReference type="SAM" id="Phobius"/>
    </source>
</evidence>
<reference evidence="3 4" key="1">
    <citation type="journal article" date="2021" name="Elife">
        <title>Chloroplast acquisition without the gene transfer in kleptoplastic sea slugs, Plakobranchus ocellatus.</title>
        <authorList>
            <person name="Maeda T."/>
            <person name="Takahashi S."/>
            <person name="Yoshida T."/>
            <person name="Shimamura S."/>
            <person name="Takaki Y."/>
            <person name="Nagai Y."/>
            <person name="Toyoda A."/>
            <person name="Suzuki Y."/>
            <person name="Arimoto A."/>
            <person name="Ishii H."/>
            <person name="Satoh N."/>
            <person name="Nishiyama T."/>
            <person name="Hasebe M."/>
            <person name="Maruyama T."/>
            <person name="Minagawa J."/>
            <person name="Obokata J."/>
            <person name="Shigenobu S."/>
        </authorList>
    </citation>
    <scope>NUCLEOTIDE SEQUENCE [LARGE SCALE GENOMIC DNA]</scope>
</reference>
<proteinExistence type="predicted"/>
<feature type="compositionally biased region" description="Polar residues" evidence="1">
    <location>
        <begin position="165"/>
        <end position="178"/>
    </location>
</feature>
<accession>A0AAV3XWU3</accession>
<organism evidence="3 4">
    <name type="scientific">Plakobranchus ocellatus</name>
    <dbReference type="NCBI Taxonomy" id="259542"/>
    <lineage>
        <taxon>Eukaryota</taxon>
        <taxon>Metazoa</taxon>
        <taxon>Spiralia</taxon>
        <taxon>Lophotrochozoa</taxon>
        <taxon>Mollusca</taxon>
        <taxon>Gastropoda</taxon>
        <taxon>Heterobranchia</taxon>
        <taxon>Euthyneura</taxon>
        <taxon>Panpulmonata</taxon>
        <taxon>Sacoglossa</taxon>
        <taxon>Placobranchoidea</taxon>
        <taxon>Plakobranchidae</taxon>
        <taxon>Plakobranchus</taxon>
    </lineage>
</organism>
<feature type="region of interest" description="Disordered" evidence="1">
    <location>
        <begin position="161"/>
        <end position="206"/>
    </location>
</feature>
<evidence type="ECO:0000313" key="3">
    <source>
        <dbReference type="EMBL" id="GFN74228.1"/>
    </source>
</evidence>
<dbReference type="EMBL" id="BLXT01000063">
    <property type="protein sequence ID" value="GFN74228.1"/>
    <property type="molecule type" value="Genomic_DNA"/>
</dbReference>
<evidence type="ECO:0000313" key="4">
    <source>
        <dbReference type="Proteomes" id="UP000735302"/>
    </source>
</evidence>
<keyword evidence="2" id="KW-0812">Transmembrane</keyword>
<evidence type="ECO:0000256" key="1">
    <source>
        <dbReference type="SAM" id="MobiDB-lite"/>
    </source>
</evidence>
<name>A0AAV3XWU3_9GAST</name>
<keyword evidence="4" id="KW-1185">Reference proteome</keyword>
<feature type="transmembrane region" description="Helical" evidence="2">
    <location>
        <begin position="72"/>
        <end position="92"/>
    </location>
</feature>
<feature type="transmembrane region" description="Helical" evidence="2">
    <location>
        <begin position="123"/>
        <end position="150"/>
    </location>
</feature>
<feature type="compositionally biased region" description="Basic and acidic residues" evidence="1">
    <location>
        <begin position="180"/>
        <end position="191"/>
    </location>
</feature>
<comment type="caution">
    <text evidence="3">The sequence shown here is derived from an EMBL/GenBank/DDBJ whole genome shotgun (WGS) entry which is preliminary data.</text>
</comment>